<sequence length="262" mass="29170">MNSYKILFLDIDGTIIRPDNTIEDSTKKAVSQVQQIGIEAVLATGRPIHEIADIARSLNIDSFIGYNGAYAVYRGIDLFKKPMSRESVEYFLKTAKQHKHELVMYSSTKNHLTAMDTPSMEAFKQKFHLYQNERYTSSVLDEILGMTIIASSENDASLYNTGKDVYLSQVNMEGFHHCFDVIRDNVNKGTGVHALLQKLNIPREAAIAFGDGMNDKEMLAAVGESYAMGNSTPELFSYAKNKTTDVTNSGVYNGLRSLGLLD</sequence>
<dbReference type="GO" id="GO:0005829">
    <property type="term" value="C:cytosol"/>
    <property type="evidence" value="ECO:0007669"/>
    <property type="project" value="TreeGrafter"/>
</dbReference>
<dbReference type="SUPFAM" id="SSF56784">
    <property type="entry name" value="HAD-like"/>
    <property type="match status" value="1"/>
</dbReference>
<dbReference type="GO" id="GO:0016791">
    <property type="term" value="F:phosphatase activity"/>
    <property type="evidence" value="ECO:0007669"/>
    <property type="project" value="TreeGrafter"/>
</dbReference>
<protein>
    <submittedName>
        <fullName evidence="1">HAD family phosphatase</fullName>
    </submittedName>
</protein>
<dbReference type="InterPro" id="IPR006379">
    <property type="entry name" value="HAD-SF_hydro_IIB"/>
</dbReference>
<comment type="caution">
    <text evidence="1">The sequence shown here is derived from an EMBL/GenBank/DDBJ whole genome shotgun (WGS) entry which is preliminary data.</text>
</comment>
<dbReference type="NCBIfam" id="TIGR01484">
    <property type="entry name" value="HAD-SF-IIB"/>
    <property type="match status" value="1"/>
</dbReference>
<dbReference type="InterPro" id="IPR000150">
    <property type="entry name" value="Cof"/>
</dbReference>
<accession>A0A433HRY2</accession>
<evidence type="ECO:0000313" key="1">
    <source>
        <dbReference type="EMBL" id="RUQ31014.1"/>
    </source>
</evidence>
<gene>
    <name evidence="1" type="ORF">ELQ35_05340</name>
</gene>
<dbReference type="NCBIfam" id="TIGR00099">
    <property type="entry name" value="Cof-subfamily"/>
    <property type="match status" value="1"/>
</dbReference>
<reference evidence="1 2" key="1">
    <citation type="submission" date="2018-12" db="EMBL/GenBank/DDBJ databases">
        <title>Bacillus chawlae sp. nov., Bacillus glennii sp. nov., and Bacillus saganii sp. nov. Isolated from the Vehicle Assembly Building at Kennedy Space Center where the Viking Spacecraft were Assembled.</title>
        <authorList>
            <person name="Seuylemezian A."/>
            <person name="Vaishampayan P."/>
        </authorList>
    </citation>
    <scope>NUCLEOTIDE SEQUENCE [LARGE SCALE GENOMIC DNA]</scope>
    <source>
        <strain evidence="1 2">L5</strain>
    </source>
</reference>
<dbReference type="GO" id="GO:0000287">
    <property type="term" value="F:magnesium ion binding"/>
    <property type="evidence" value="ECO:0007669"/>
    <property type="project" value="TreeGrafter"/>
</dbReference>
<dbReference type="InterPro" id="IPR036412">
    <property type="entry name" value="HAD-like_sf"/>
</dbReference>
<keyword evidence="2" id="KW-1185">Reference proteome</keyword>
<name>A0A433HRY2_9BACI</name>
<dbReference type="EMBL" id="RYZZ01000006">
    <property type="protein sequence ID" value="RUQ31014.1"/>
    <property type="molecule type" value="Genomic_DNA"/>
</dbReference>
<proteinExistence type="predicted"/>
<dbReference type="PROSITE" id="PS01229">
    <property type="entry name" value="COF_2"/>
    <property type="match status" value="1"/>
</dbReference>
<dbReference type="PANTHER" id="PTHR10000">
    <property type="entry name" value="PHOSPHOSERINE PHOSPHATASE"/>
    <property type="match status" value="1"/>
</dbReference>
<dbReference type="PANTHER" id="PTHR10000:SF25">
    <property type="entry name" value="PHOSPHATASE YKRA-RELATED"/>
    <property type="match status" value="1"/>
</dbReference>
<dbReference type="OrthoDB" id="9810101at2"/>
<dbReference type="SFLD" id="SFLDS00003">
    <property type="entry name" value="Haloacid_Dehalogenase"/>
    <property type="match status" value="1"/>
</dbReference>
<dbReference type="SFLD" id="SFLDG01140">
    <property type="entry name" value="C2.B:_Phosphomannomutase_and_P"/>
    <property type="match status" value="1"/>
</dbReference>
<evidence type="ECO:0000313" key="2">
    <source>
        <dbReference type="Proteomes" id="UP000267430"/>
    </source>
</evidence>
<dbReference type="Gene3D" id="3.40.50.1000">
    <property type="entry name" value="HAD superfamily/HAD-like"/>
    <property type="match status" value="1"/>
</dbReference>
<dbReference type="Pfam" id="PF08282">
    <property type="entry name" value="Hydrolase_3"/>
    <property type="match status" value="1"/>
</dbReference>
<dbReference type="Proteomes" id="UP000267430">
    <property type="component" value="Unassembled WGS sequence"/>
</dbReference>
<organism evidence="1 2">
    <name type="scientific">Peribacillus cavernae</name>
    <dbReference type="NCBI Taxonomy" id="1674310"/>
    <lineage>
        <taxon>Bacteria</taxon>
        <taxon>Bacillati</taxon>
        <taxon>Bacillota</taxon>
        <taxon>Bacilli</taxon>
        <taxon>Bacillales</taxon>
        <taxon>Bacillaceae</taxon>
        <taxon>Peribacillus</taxon>
    </lineage>
</organism>
<dbReference type="RefSeq" id="WP_126863799.1">
    <property type="nucleotide sequence ID" value="NZ_JAUSTX010000005.1"/>
</dbReference>
<dbReference type="AlphaFoldDB" id="A0A433HRY2"/>
<dbReference type="Gene3D" id="3.30.1240.10">
    <property type="match status" value="1"/>
</dbReference>
<dbReference type="InterPro" id="IPR023214">
    <property type="entry name" value="HAD_sf"/>
</dbReference>